<dbReference type="EMBL" id="JAAIRV010000005">
    <property type="protein sequence ID" value="NSI57694.1"/>
    <property type="molecule type" value="Genomic_DNA"/>
</dbReference>
<comment type="pathway">
    <text evidence="1">Amino-acid biosynthesis; L-tryptophan biosynthesis; L-tryptophan from chorismate: step 5/5.</text>
</comment>
<keyword evidence="6" id="KW-0057">Aromatic amino acid biosynthesis</keyword>
<dbReference type="InterPro" id="IPR013785">
    <property type="entry name" value="Aldolase_TIM"/>
</dbReference>
<reference evidence="9" key="2">
    <citation type="journal article" date="2020" name="Cell Host Microbe">
        <title>Functional and Genomic Variation between Human-Derived Isolates of Lachnospiraceae Reveals Inter- and Intra-Species Diversity.</title>
        <authorList>
            <person name="Sorbara M.T."/>
            <person name="Littmann E.R."/>
            <person name="Fontana E."/>
            <person name="Moody T.U."/>
            <person name="Kohout C.E."/>
            <person name="Gjonbalaj M."/>
            <person name="Eaton V."/>
            <person name="Seok R."/>
            <person name="Leiner I.M."/>
            <person name="Pamer E.G."/>
        </authorList>
    </citation>
    <scope>NUCLEOTIDE SEQUENCE</scope>
    <source>
        <strain evidence="9">MSK.15.32</strain>
    </source>
</reference>
<evidence type="ECO:0000256" key="6">
    <source>
        <dbReference type="ARBA" id="ARBA00023141"/>
    </source>
</evidence>
<comment type="catalytic activity">
    <reaction evidence="8">
        <text>(1S,2R)-1-C-(indol-3-yl)glycerol 3-phosphate + L-serine = D-glyceraldehyde 3-phosphate + L-tryptophan + H2O</text>
        <dbReference type="Rhea" id="RHEA:10532"/>
        <dbReference type="ChEBI" id="CHEBI:15377"/>
        <dbReference type="ChEBI" id="CHEBI:33384"/>
        <dbReference type="ChEBI" id="CHEBI:57912"/>
        <dbReference type="ChEBI" id="CHEBI:58866"/>
        <dbReference type="ChEBI" id="CHEBI:59776"/>
        <dbReference type="EC" id="4.2.1.20"/>
    </reaction>
</comment>
<organism evidence="10 11">
    <name type="scientific">Mediterraneibacter gnavus</name>
    <name type="common">Ruminococcus gnavus</name>
    <dbReference type="NCBI Taxonomy" id="33038"/>
    <lineage>
        <taxon>Bacteria</taxon>
        <taxon>Bacillati</taxon>
        <taxon>Bacillota</taxon>
        <taxon>Clostridia</taxon>
        <taxon>Lachnospirales</taxon>
        <taxon>Lachnospiraceae</taxon>
        <taxon>Mediterraneibacter</taxon>
    </lineage>
</organism>
<sequence length="239" mass="26932">MEIICYLSNGYPTIEASYNMAMEYADAGCKMMEVDFPSRNPYLESDYIAGRMAKALESCDDYEKYMDSIVAIKDKLPDVKILVLAYENTVEEIGTQEFIDFCLKNDLKDILLVGLKDDTIKDEIIAAGLQVSCYVQFHMPEAEIEMAKQSNGFVYLQAKPYETQEKNENYPTLKDCVEHLRACGIDRPIYCGVGVHAPEDVKLVKEAGGDAAFVGSTILKLHEDIPAMKEKIREFKAQC</sequence>
<dbReference type="PANTHER" id="PTHR43406">
    <property type="entry name" value="TRYPTOPHAN SYNTHASE, ALPHA CHAIN"/>
    <property type="match status" value="1"/>
</dbReference>
<evidence type="ECO:0000313" key="11">
    <source>
        <dbReference type="Proteomes" id="UP000234849"/>
    </source>
</evidence>
<evidence type="ECO:0000256" key="2">
    <source>
        <dbReference type="ARBA" id="ARBA00011270"/>
    </source>
</evidence>
<dbReference type="Proteomes" id="UP001296580">
    <property type="component" value="Unassembled WGS sequence"/>
</dbReference>
<dbReference type="EMBL" id="NIHM01000002">
    <property type="protein sequence ID" value="PLT57864.1"/>
    <property type="molecule type" value="Genomic_DNA"/>
</dbReference>
<protein>
    <recommendedName>
        <fullName evidence="3">tryptophan synthase</fullName>
        <ecNumber evidence="3">4.2.1.20</ecNumber>
    </recommendedName>
</protein>
<reference evidence="9" key="3">
    <citation type="submission" date="2020-02" db="EMBL/GenBank/DDBJ databases">
        <authorList>
            <person name="Littmann E."/>
            <person name="Sorbara M."/>
        </authorList>
    </citation>
    <scope>NUCLEOTIDE SEQUENCE</scope>
    <source>
        <strain evidence="9">MSK.15.32</strain>
    </source>
</reference>
<reference evidence="10 11" key="1">
    <citation type="journal article" date="2017" name="Genome Med.">
        <title>A novel Ruminococcus gnavus clade enriched in inflammatory bowel disease patients.</title>
        <authorList>
            <person name="Hall A.B."/>
            <person name="Yassour M."/>
            <person name="Sauk J."/>
            <person name="Garner A."/>
            <person name="Jiang X."/>
            <person name="Arthur T."/>
            <person name="Lagoudas G.K."/>
            <person name="Vatanen T."/>
            <person name="Fornelos N."/>
            <person name="Wilson R."/>
            <person name="Bertha M."/>
            <person name="Cohen M."/>
            <person name="Garber J."/>
            <person name="Khalili H."/>
            <person name="Gevers D."/>
            <person name="Ananthakrishnan A.N."/>
            <person name="Kugathasan S."/>
            <person name="Lander E.S."/>
            <person name="Blainey P."/>
            <person name="Vlamakis H."/>
            <person name="Xavier R.J."/>
            <person name="Huttenhower C."/>
        </authorList>
    </citation>
    <scope>NUCLEOTIDE SEQUENCE [LARGE SCALE GENOMIC DNA]</scope>
    <source>
        <strain evidence="10 11">RJX1118</strain>
    </source>
</reference>
<evidence type="ECO:0000256" key="8">
    <source>
        <dbReference type="ARBA" id="ARBA00049047"/>
    </source>
</evidence>
<dbReference type="Gene3D" id="3.20.20.70">
    <property type="entry name" value="Aldolase class I"/>
    <property type="match status" value="1"/>
</dbReference>
<dbReference type="GO" id="GO:0004834">
    <property type="term" value="F:tryptophan synthase activity"/>
    <property type="evidence" value="ECO:0007669"/>
    <property type="project" value="UniProtKB-EC"/>
</dbReference>
<proteinExistence type="predicted"/>
<evidence type="ECO:0000313" key="9">
    <source>
        <dbReference type="EMBL" id="NSI57694.1"/>
    </source>
</evidence>
<name>A0A2N5P3B2_MEDGN</name>
<keyword evidence="5" id="KW-0822">Tryptophan biosynthesis</keyword>
<dbReference type="PANTHER" id="PTHR43406:SF1">
    <property type="entry name" value="TRYPTOPHAN SYNTHASE ALPHA CHAIN, CHLOROPLASTIC"/>
    <property type="match status" value="1"/>
</dbReference>
<dbReference type="EC" id="4.2.1.20" evidence="3"/>
<gene>
    <name evidence="10" type="ORF">CDL18_02605</name>
    <name evidence="9" type="ORF">G4993_04675</name>
</gene>
<keyword evidence="7" id="KW-0456">Lyase</keyword>
<comment type="subunit">
    <text evidence="2">Tetramer of two alpha and two beta chains.</text>
</comment>
<dbReference type="InterPro" id="IPR011060">
    <property type="entry name" value="RibuloseP-bd_barrel"/>
</dbReference>
<dbReference type="InterPro" id="IPR002028">
    <property type="entry name" value="Trp_synthase_suA"/>
</dbReference>
<evidence type="ECO:0000256" key="1">
    <source>
        <dbReference type="ARBA" id="ARBA00004733"/>
    </source>
</evidence>
<dbReference type="GO" id="GO:0005829">
    <property type="term" value="C:cytosol"/>
    <property type="evidence" value="ECO:0007669"/>
    <property type="project" value="TreeGrafter"/>
</dbReference>
<accession>A0A2N5P3B2</accession>
<comment type="caution">
    <text evidence="10">The sequence shown here is derived from an EMBL/GenBank/DDBJ whole genome shotgun (WGS) entry which is preliminary data.</text>
</comment>
<dbReference type="Proteomes" id="UP000234849">
    <property type="component" value="Unassembled WGS sequence"/>
</dbReference>
<evidence type="ECO:0000256" key="7">
    <source>
        <dbReference type="ARBA" id="ARBA00023239"/>
    </source>
</evidence>
<evidence type="ECO:0000313" key="10">
    <source>
        <dbReference type="EMBL" id="PLT57864.1"/>
    </source>
</evidence>
<dbReference type="AlphaFoldDB" id="A0A2N5P3B2"/>
<dbReference type="RefSeq" id="WP_009244039.1">
    <property type="nucleotide sequence ID" value="NZ_CABKQB010000002.1"/>
</dbReference>
<dbReference type="UniPathway" id="UPA00035">
    <property type="reaction ID" value="UER00044"/>
</dbReference>
<evidence type="ECO:0000256" key="4">
    <source>
        <dbReference type="ARBA" id="ARBA00022605"/>
    </source>
</evidence>
<dbReference type="Pfam" id="PF00290">
    <property type="entry name" value="Trp_syntA"/>
    <property type="match status" value="1"/>
</dbReference>
<keyword evidence="4" id="KW-0028">Amino-acid biosynthesis</keyword>
<dbReference type="SUPFAM" id="SSF51366">
    <property type="entry name" value="Ribulose-phoshate binding barrel"/>
    <property type="match status" value="1"/>
</dbReference>
<evidence type="ECO:0000256" key="5">
    <source>
        <dbReference type="ARBA" id="ARBA00022822"/>
    </source>
</evidence>
<evidence type="ECO:0000256" key="3">
    <source>
        <dbReference type="ARBA" id="ARBA00012043"/>
    </source>
</evidence>